<dbReference type="InterPro" id="IPR013087">
    <property type="entry name" value="Znf_C2H2_type"/>
</dbReference>
<evidence type="ECO:0000313" key="10">
    <source>
        <dbReference type="EMBL" id="TRY61590.1"/>
    </source>
</evidence>
<dbReference type="PANTHER" id="PTHR24406">
    <property type="entry name" value="TRANSCRIPTIONAL REPRESSOR CTCFL-RELATED"/>
    <property type="match status" value="1"/>
</dbReference>
<feature type="region of interest" description="Disordered" evidence="8">
    <location>
        <begin position="38"/>
        <end position="70"/>
    </location>
</feature>
<keyword evidence="2" id="KW-0479">Metal-binding</keyword>
<feature type="region of interest" description="Disordered" evidence="8">
    <location>
        <begin position="322"/>
        <end position="448"/>
    </location>
</feature>
<name>A0A553N851_TIGCA</name>
<evidence type="ECO:0000259" key="9">
    <source>
        <dbReference type="PROSITE" id="PS50157"/>
    </source>
</evidence>
<evidence type="ECO:0000256" key="7">
    <source>
        <dbReference type="PROSITE-ProRule" id="PRU00042"/>
    </source>
</evidence>
<evidence type="ECO:0000256" key="1">
    <source>
        <dbReference type="ARBA" id="ARBA00004123"/>
    </source>
</evidence>
<dbReference type="InterPro" id="IPR050888">
    <property type="entry name" value="ZnF_C2H2-type_TF"/>
</dbReference>
<dbReference type="PROSITE" id="PS50157">
    <property type="entry name" value="ZINC_FINGER_C2H2_2"/>
    <property type="match status" value="1"/>
</dbReference>
<keyword evidence="4 7" id="KW-0863">Zinc-finger</keyword>
<dbReference type="EMBL" id="VCGU01000459">
    <property type="protein sequence ID" value="TRY61590.1"/>
    <property type="molecule type" value="Genomic_DNA"/>
</dbReference>
<dbReference type="SMART" id="SM00355">
    <property type="entry name" value="ZnF_C2H2"/>
    <property type="match status" value="12"/>
</dbReference>
<feature type="compositionally biased region" description="Pro residues" evidence="8">
    <location>
        <begin position="402"/>
        <end position="441"/>
    </location>
</feature>
<gene>
    <name evidence="10" type="ORF">TCAL_01477</name>
</gene>
<keyword evidence="6" id="KW-0539">Nucleus</keyword>
<evidence type="ECO:0000256" key="8">
    <source>
        <dbReference type="SAM" id="MobiDB-lite"/>
    </source>
</evidence>
<evidence type="ECO:0000313" key="11">
    <source>
        <dbReference type="Proteomes" id="UP000318571"/>
    </source>
</evidence>
<evidence type="ECO:0000256" key="4">
    <source>
        <dbReference type="ARBA" id="ARBA00022771"/>
    </source>
</evidence>
<evidence type="ECO:0000256" key="6">
    <source>
        <dbReference type="ARBA" id="ARBA00023242"/>
    </source>
</evidence>
<dbReference type="GO" id="GO:0008270">
    <property type="term" value="F:zinc ion binding"/>
    <property type="evidence" value="ECO:0007669"/>
    <property type="project" value="UniProtKB-KW"/>
</dbReference>
<feature type="region of interest" description="Disordered" evidence="8">
    <location>
        <begin position="1405"/>
        <end position="1441"/>
    </location>
</feature>
<feature type="compositionally biased region" description="Polar residues" evidence="8">
    <location>
        <begin position="323"/>
        <end position="344"/>
    </location>
</feature>
<evidence type="ECO:0000256" key="3">
    <source>
        <dbReference type="ARBA" id="ARBA00022737"/>
    </source>
</evidence>
<keyword evidence="11" id="KW-1185">Reference proteome</keyword>
<feature type="compositionally biased region" description="Low complexity" evidence="8">
    <location>
        <begin position="46"/>
        <end position="59"/>
    </location>
</feature>
<keyword evidence="3" id="KW-0677">Repeat</keyword>
<evidence type="ECO:0000256" key="5">
    <source>
        <dbReference type="ARBA" id="ARBA00022833"/>
    </source>
</evidence>
<reference evidence="10 11" key="1">
    <citation type="journal article" date="2018" name="Nat. Ecol. Evol.">
        <title>Genomic signatures of mitonuclear coevolution across populations of Tigriopus californicus.</title>
        <authorList>
            <person name="Barreto F.S."/>
            <person name="Watson E.T."/>
            <person name="Lima T.G."/>
            <person name="Willett C.S."/>
            <person name="Edmands S."/>
            <person name="Li W."/>
            <person name="Burton R.S."/>
        </authorList>
    </citation>
    <scope>NUCLEOTIDE SEQUENCE [LARGE SCALE GENOMIC DNA]</scope>
    <source>
        <strain evidence="10 11">San Diego</strain>
    </source>
</reference>
<feature type="domain" description="C2H2-type" evidence="9">
    <location>
        <begin position="1003"/>
        <end position="1031"/>
    </location>
</feature>
<dbReference type="GO" id="GO:0005634">
    <property type="term" value="C:nucleus"/>
    <property type="evidence" value="ECO:0007669"/>
    <property type="project" value="UniProtKB-SubCell"/>
</dbReference>
<accession>A0A553N851</accession>
<sequence length="1819" mass="205882">MDPGPPPSPPLIDLTQSDDLAQPVSGFLRVRDFAAIDSLNQPTVGSTPTTPTSTPSAAAKRQSVKAEAGPEPDLIQTSILEAADDRHLVLVLRNGPHARHKYVRRVECGNYPAQIFLPEEMFQSLERDQVSWNNVQYKVIHRVNGAPFTLKFTFPSPFLRSVMVRAPQNMADVLDLMTENRAFLLTIKMLWQIDQEYQRTTNHRFILYAEHTMFKVLYFVECLEKTLRMRKVFSYLKNPENDVTPEDRRKVREDLDAVLMFLRRESLVAIVHEEERMYKLSQGVVKNYRRLLLDYVRLVKIRMSKIIVDEARVLPKSMAVLASPQQPRGTEPRSSISISLTAQPRSDCPLQPVQTSSSTPHSDSSSAAPVPPVAAPPSAVTPLSDRSYSNPTTSACRVSTLSPPPALAPLSPIPPSPVTPSPAPPPYSTPTPSSSSPPPPSKTTNTTNQVLPVLRAIIPQAPRPSPMKSSCEVVCPFCPLTFHHATYFFFKHLGLYHLPPLKELQICDMKNCNYQILGRVEHVRHLQSHTKSSLFISSVKKLGQFLSEFERVEDDILESFKGLNINICPICRIAISNQSVLEEHIILTHLLSDILPHIPPKNSAESLHNCPRITCKRTFTNILQLVMHLASDHQLAYEFVRFWSLEGTKSASTTTIECPFEGCKSTFDSHPGRNLRLCKHLSDHVPYATKNSYKQLHRIQEKEQGVKKTSATEDMHANLCWVKSLTMSEMKSKSGHRVWDESLPSNCHMHLCLMCVNYKHQAKYFHSHHALLLHLIEEHFKVTLTKEVYGIHKDQIEQSQSSQMIRCSKCAKSIPASRFIYHLNLLHEEVLNLVPKHLSYNFKYLNQVHPPNQLSALSSSKPGVSLLRTDSGLKPSKTNQGQINSMSIALQKFCAQRQLALDSLELVQLKTFAQMHMKTEQVSKDDLEKFLATLSPGLCQKISSQEVCQLRALLLKEPEGPSQPTIDFHEEVHSGDNSPLVMVSQRLEDEIPLTEWTGESFPVVCKNCGIDFKTIQELFRHLQIHHTNPQLEHYLLCKSCRTRFRIAPSETKYFVLHVYSRAHLFHQWSHWHKGDFGKRICKNLDKDFLQVCTPTISKHCEPCNEIVTDLPTHLESRSHLASIQILNAFVKYCKGRAICPLTASVKDVKLFFELVHQGLTHIEVNLKRVLVTLSNVRYKDTKEELGTCQAIQDHIKNLTSTKLEDRKFIRLLCYACPHESYSIDNMLDHCRSVVHELNTRQRLQSDIPASIQCVSCDRNFKDELHLRLHVFSPHHLGLGQPGPKDHVATVKTTSSKETSLYCYLCQVDVNDKAHLDTPIHLVNEQHTLSYLEWCEVSQTNPVSSTHAEIMNYFDKVIRGNAKSLKCIKSLEVVDCIHEEIRNTRIINQPSLVQYAQAVDRFNGNKDVQVTPPSISQPEPSLQSEPSDPKPNDESTPKTLPERVMKNVKPLVVRLRALNTQTLKPPTLGRKSNPNPYSRVVKSVPEVTTCPKCEEKFEHATHLLLHVVSEHKWNVRDFLVDYFAKDVVTCLTCLRQCASHMIYALHQDRHHNYTSCSDCKNNFITPSQYYMEDQCRKHDITDEAKTKVKICLGKYLISENQEEAGASGSCVIGSKFYQKANEMGGTSKSSQKPTGPLAKTFHGAMKGCPDVVISEKLRRTADAAVNLRGTVKVLELGITSAPMSMGPRSGAKRKKSTDEVQLRSSKRFRMKTEAESESDTELPNDMSETFINPIQCPLNIQIKLQIDDCGTFICSECQPCDEKPFFHLNQSYNVISSMHDLATHATKTGHSRFQNVSSVFTKKPKWFLAGKKRCFMGLSP</sequence>
<feature type="compositionally biased region" description="Basic and acidic residues" evidence="8">
    <location>
        <begin position="1426"/>
        <end position="1441"/>
    </location>
</feature>
<protein>
    <recommendedName>
        <fullName evidence="9">C2H2-type domain-containing protein</fullName>
    </recommendedName>
</protein>
<feature type="compositionally biased region" description="Low complexity" evidence="8">
    <location>
        <begin position="1411"/>
        <end position="1425"/>
    </location>
</feature>
<organism evidence="10 11">
    <name type="scientific">Tigriopus californicus</name>
    <name type="common">Marine copepod</name>
    <dbReference type="NCBI Taxonomy" id="6832"/>
    <lineage>
        <taxon>Eukaryota</taxon>
        <taxon>Metazoa</taxon>
        <taxon>Ecdysozoa</taxon>
        <taxon>Arthropoda</taxon>
        <taxon>Crustacea</taxon>
        <taxon>Multicrustacea</taxon>
        <taxon>Hexanauplia</taxon>
        <taxon>Copepoda</taxon>
        <taxon>Harpacticoida</taxon>
        <taxon>Harpacticidae</taxon>
        <taxon>Tigriopus</taxon>
    </lineage>
</organism>
<keyword evidence="5" id="KW-0862">Zinc</keyword>
<dbReference type="Proteomes" id="UP000318571">
    <property type="component" value="Chromosome 8"/>
</dbReference>
<proteinExistence type="predicted"/>
<comment type="subcellular location">
    <subcellularLocation>
        <location evidence="1">Nucleus</location>
    </subcellularLocation>
</comment>
<feature type="compositionally biased region" description="Low complexity" evidence="8">
    <location>
        <begin position="355"/>
        <end position="368"/>
    </location>
</feature>
<dbReference type="PROSITE" id="PS00028">
    <property type="entry name" value="ZINC_FINGER_C2H2_1"/>
    <property type="match status" value="4"/>
</dbReference>
<feature type="compositionally biased region" description="Polar residues" evidence="8">
    <location>
        <begin position="384"/>
        <end position="397"/>
    </location>
</feature>
<comment type="caution">
    <text evidence="10">The sequence shown here is derived from an EMBL/GenBank/DDBJ whole genome shotgun (WGS) entry which is preliminary data.</text>
</comment>
<feature type="region of interest" description="Disordered" evidence="8">
    <location>
        <begin position="1683"/>
        <end position="1723"/>
    </location>
</feature>
<evidence type="ECO:0000256" key="2">
    <source>
        <dbReference type="ARBA" id="ARBA00022723"/>
    </source>
</evidence>